<evidence type="ECO:0000256" key="1">
    <source>
        <dbReference type="SAM" id="MobiDB-lite"/>
    </source>
</evidence>
<dbReference type="EMBL" id="FMVF01000019">
    <property type="protein sequence ID" value="SCY94660.1"/>
    <property type="molecule type" value="Genomic_DNA"/>
</dbReference>
<organism evidence="2 3">
    <name type="scientific">Flavobacterium caeni</name>
    <dbReference type="NCBI Taxonomy" id="490189"/>
    <lineage>
        <taxon>Bacteria</taxon>
        <taxon>Pseudomonadati</taxon>
        <taxon>Bacteroidota</taxon>
        <taxon>Flavobacteriia</taxon>
        <taxon>Flavobacteriales</taxon>
        <taxon>Flavobacteriaceae</taxon>
        <taxon>Flavobacterium</taxon>
    </lineage>
</organism>
<evidence type="ECO:0000313" key="2">
    <source>
        <dbReference type="EMBL" id="SCY94660.1"/>
    </source>
</evidence>
<proteinExistence type="predicted"/>
<feature type="compositionally biased region" description="Basic and acidic residues" evidence="1">
    <location>
        <begin position="121"/>
        <end position="130"/>
    </location>
</feature>
<accession>A0A1G5K3L4</accession>
<evidence type="ECO:0000313" key="3">
    <source>
        <dbReference type="Proteomes" id="UP000199354"/>
    </source>
</evidence>
<protein>
    <submittedName>
        <fullName evidence="2">Uncharacterized protein</fullName>
    </submittedName>
</protein>
<dbReference type="AlphaFoldDB" id="A0A1G5K3L4"/>
<dbReference type="STRING" id="490189.SAMN02927903_03043"/>
<name>A0A1G5K3L4_9FLAO</name>
<keyword evidence="3" id="KW-1185">Reference proteome</keyword>
<sequence length="148" mass="15460">MSKHKEKAEKFLQDHPQLKEVYVTAEGFMFVDKKYALQHNGTLAEGSEIETFVNPNAPAIAEDPASPSGAAATQNAPKASTPKASTPKATTPKATTPKASTPKASTPKATTPKATTPKASETPKIEETPKPEQTGTDNANSGADADAE</sequence>
<reference evidence="2 3" key="1">
    <citation type="submission" date="2016-10" db="EMBL/GenBank/DDBJ databases">
        <authorList>
            <person name="de Groot N.N."/>
        </authorList>
    </citation>
    <scope>NUCLEOTIDE SEQUENCE [LARGE SCALE GENOMIC DNA]</scope>
    <source>
        <strain evidence="2 3">CGMCC 1.7031</strain>
    </source>
</reference>
<gene>
    <name evidence="2" type="ORF">SAMN02927903_03043</name>
</gene>
<feature type="compositionally biased region" description="Low complexity" evidence="1">
    <location>
        <begin position="76"/>
        <end position="120"/>
    </location>
</feature>
<feature type="region of interest" description="Disordered" evidence="1">
    <location>
        <begin position="54"/>
        <end position="148"/>
    </location>
</feature>
<dbReference type="Proteomes" id="UP000199354">
    <property type="component" value="Unassembled WGS sequence"/>
</dbReference>